<evidence type="ECO:0000313" key="3">
    <source>
        <dbReference type="Proteomes" id="UP000236621"/>
    </source>
</evidence>
<dbReference type="STRING" id="45235.A0A2K3QLE9"/>
<feature type="compositionally biased region" description="Polar residues" evidence="1">
    <location>
        <begin position="190"/>
        <end position="202"/>
    </location>
</feature>
<dbReference type="EMBL" id="NRSZ01000276">
    <property type="protein sequence ID" value="PNY28349.1"/>
    <property type="molecule type" value="Genomic_DNA"/>
</dbReference>
<dbReference type="PANTHER" id="PTHR28307">
    <property type="entry name" value="PROTEIN PAL1"/>
    <property type="match status" value="1"/>
</dbReference>
<sequence length="350" mass="38266">MRAKAKTPEDDGYDKDWARRYILDPLTAPEPNQETGPGASHVNPYRAAAASAASASSSAPPSRHAPPASYEQPKALRFAQRGELDTEADADADEYPTPPASASPTHGRFPFAAAGAASCDHQHDGQPPLLDTHDEETLIITPPASPLLPKDSVLIAQQQQQHRRYPSVPVADTPSPWADPDPGYPRNRQRSNTDSATANLQRRPSLRQRFPGDMSNRPLDMLKADARAADRRPRRRRRHISETDVIDALDTIGGSYHHGGPYDATLASRNLDKKYSPVAAVEDSNLEALRATPRENIVDSLRHHVPLQGTASIPSGGRDMSGNLMRYAEGADLMREPDVDGGAYKRWLHL</sequence>
<feature type="compositionally biased region" description="Acidic residues" evidence="1">
    <location>
        <begin position="85"/>
        <end position="94"/>
    </location>
</feature>
<dbReference type="Pfam" id="PF08316">
    <property type="entry name" value="Pal1"/>
    <property type="match status" value="1"/>
</dbReference>
<keyword evidence="3" id="KW-1185">Reference proteome</keyword>
<name>A0A2K3QLE9_9HYPO</name>
<feature type="non-terminal residue" evidence="2">
    <location>
        <position position="350"/>
    </location>
</feature>
<reference evidence="2 3" key="1">
    <citation type="submission" date="2017-08" db="EMBL/GenBank/DDBJ databases">
        <title>Harnessing the power of phylogenomics to disentangle the directionality and signatures of interkingdom host jumping in the parasitic fungal genus Tolypocladium.</title>
        <authorList>
            <person name="Quandt C.A."/>
            <person name="Patterson W."/>
            <person name="Spatafora J.W."/>
        </authorList>
    </citation>
    <scope>NUCLEOTIDE SEQUENCE [LARGE SCALE GENOMIC DNA]</scope>
    <source>
        <strain evidence="2 3">CBS 113982</strain>
    </source>
</reference>
<feature type="compositionally biased region" description="Low complexity" evidence="1">
    <location>
        <begin position="47"/>
        <end position="69"/>
    </location>
</feature>
<dbReference type="Proteomes" id="UP000236621">
    <property type="component" value="Unassembled WGS sequence"/>
</dbReference>
<proteinExistence type="predicted"/>
<evidence type="ECO:0000313" key="2">
    <source>
        <dbReference type="EMBL" id="PNY28349.1"/>
    </source>
</evidence>
<organism evidence="2 3">
    <name type="scientific">Tolypocladium capitatum</name>
    <dbReference type="NCBI Taxonomy" id="45235"/>
    <lineage>
        <taxon>Eukaryota</taxon>
        <taxon>Fungi</taxon>
        <taxon>Dikarya</taxon>
        <taxon>Ascomycota</taxon>
        <taxon>Pezizomycotina</taxon>
        <taxon>Sordariomycetes</taxon>
        <taxon>Hypocreomycetidae</taxon>
        <taxon>Hypocreales</taxon>
        <taxon>Ophiocordycipitaceae</taxon>
        <taxon>Tolypocladium</taxon>
    </lineage>
</organism>
<dbReference type="GO" id="GO:0005737">
    <property type="term" value="C:cytoplasm"/>
    <property type="evidence" value="ECO:0007669"/>
    <property type="project" value="TreeGrafter"/>
</dbReference>
<protein>
    <submittedName>
        <fullName evidence="2">Uncharacterized protein</fullName>
    </submittedName>
</protein>
<dbReference type="InterPro" id="IPR013226">
    <property type="entry name" value="Pal1"/>
</dbReference>
<comment type="caution">
    <text evidence="2">The sequence shown here is derived from an EMBL/GenBank/DDBJ whole genome shotgun (WGS) entry which is preliminary data.</text>
</comment>
<dbReference type="PANTHER" id="PTHR28307:SF1">
    <property type="entry name" value="PAL1 CELL MORPHOLOGY PROTEIN"/>
    <property type="match status" value="1"/>
</dbReference>
<evidence type="ECO:0000256" key="1">
    <source>
        <dbReference type="SAM" id="MobiDB-lite"/>
    </source>
</evidence>
<gene>
    <name evidence="2" type="ORF">TCAP_01727</name>
</gene>
<feature type="region of interest" description="Disordered" evidence="1">
    <location>
        <begin position="24"/>
        <end position="218"/>
    </location>
</feature>
<dbReference type="OrthoDB" id="5389892at2759"/>
<dbReference type="AlphaFoldDB" id="A0A2K3QLE9"/>
<accession>A0A2K3QLE9</accession>